<dbReference type="EMBL" id="CADCTF010000119">
    <property type="protein sequence ID" value="CAA9256261.1"/>
    <property type="molecule type" value="Genomic_DNA"/>
</dbReference>
<feature type="region of interest" description="Disordered" evidence="1">
    <location>
        <begin position="1"/>
        <end position="22"/>
    </location>
</feature>
<accession>A0A6J4IM07</accession>
<sequence length="72" mass="8008">MRHVAPTTWELTVSAGKDDDGSPRRKYLRVRAVNPADARRLLASFVLEVQAQPAVVPEKRVTSSWMTRSSGT</sequence>
<proteinExistence type="predicted"/>
<evidence type="ECO:0000313" key="2">
    <source>
        <dbReference type="EMBL" id="CAA9256261.1"/>
    </source>
</evidence>
<protein>
    <submittedName>
        <fullName evidence="2">Uncharacterized protein</fullName>
    </submittedName>
</protein>
<name>A0A6J4IM07_9ACTN</name>
<reference evidence="2" key="1">
    <citation type="submission" date="2020-02" db="EMBL/GenBank/DDBJ databases">
        <authorList>
            <person name="Meier V. D."/>
        </authorList>
    </citation>
    <scope>NUCLEOTIDE SEQUENCE</scope>
    <source>
        <strain evidence="2">AVDCRST_MAG50</strain>
    </source>
</reference>
<organism evidence="2">
    <name type="scientific">uncultured Acidimicrobiales bacterium</name>
    <dbReference type="NCBI Taxonomy" id="310071"/>
    <lineage>
        <taxon>Bacteria</taxon>
        <taxon>Bacillati</taxon>
        <taxon>Actinomycetota</taxon>
        <taxon>Acidimicrobiia</taxon>
        <taxon>Acidimicrobiales</taxon>
        <taxon>environmental samples</taxon>
    </lineage>
</organism>
<dbReference type="AlphaFoldDB" id="A0A6J4IM07"/>
<gene>
    <name evidence="2" type="ORF">AVDCRST_MAG50-2572</name>
</gene>
<evidence type="ECO:0000256" key="1">
    <source>
        <dbReference type="SAM" id="MobiDB-lite"/>
    </source>
</evidence>